<evidence type="ECO:0000256" key="1">
    <source>
        <dbReference type="ARBA" id="ARBA00006271"/>
    </source>
</evidence>
<feature type="domain" description="DNA mismatch repair protein MutS core" evidence="2">
    <location>
        <begin position="22"/>
        <end position="135"/>
    </location>
</feature>
<name>A0A6B2G029_MYXSQ</name>
<sequence length="140" mass="16292">MAFPIIGFKNINMEKLLNIDSNTFNALQIFKRDFRSQATVDNKIVTKEGFSLFGIMNHTRSQVGFRMLKQWFLQPLADFNKIVERQEAISLLKDPMHEMTLNSIRNHIRQLKSASKLSQKIKCSTLTASDWNQLQKAQQF</sequence>
<dbReference type="PANTHER" id="PTHR11361">
    <property type="entry name" value="DNA MISMATCH REPAIR PROTEIN MUTS FAMILY MEMBER"/>
    <property type="match status" value="1"/>
</dbReference>
<dbReference type="PANTHER" id="PTHR11361:SF20">
    <property type="entry name" value="MUTS PROTEIN HOMOLOG 5"/>
    <property type="match status" value="1"/>
</dbReference>
<comment type="similarity">
    <text evidence="1">Belongs to the DNA mismatch repair MutS family.</text>
</comment>
<proteinExistence type="inferred from homology"/>
<accession>A0A6B2G029</accession>
<dbReference type="GO" id="GO:0140664">
    <property type="term" value="F:ATP-dependent DNA damage sensor activity"/>
    <property type="evidence" value="ECO:0007669"/>
    <property type="project" value="InterPro"/>
</dbReference>
<dbReference type="GO" id="GO:0030983">
    <property type="term" value="F:mismatched DNA binding"/>
    <property type="evidence" value="ECO:0007669"/>
    <property type="project" value="InterPro"/>
</dbReference>
<organism evidence="3">
    <name type="scientific">Myxobolus squamalis</name>
    <name type="common">Myxosporean</name>
    <dbReference type="NCBI Taxonomy" id="59785"/>
    <lineage>
        <taxon>Eukaryota</taxon>
        <taxon>Metazoa</taxon>
        <taxon>Cnidaria</taxon>
        <taxon>Myxozoa</taxon>
        <taxon>Myxosporea</taxon>
        <taxon>Bivalvulida</taxon>
        <taxon>Platysporina</taxon>
        <taxon>Myxobolidae</taxon>
        <taxon>Myxobolus</taxon>
    </lineage>
</organism>
<evidence type="ECO:0000313" key="3">
    <source>
        <dbReference type="EMBL" id="NDJ97324.1"/>
    </source>
</evidence>
<dbReference type="GO" id="GO:0005524">
    <property type="term" value="F:ATP binding"/>
    <property type="evidence" value="ECO:0007669"/>
    <property type="project" value="InterPro"/>
</dbReference>
<dbReference type="GO" id="GO:0005634">
    <property type="term" value="C:nucleus"/>
    <property type="evidence" value="ECO:0007669"/>
    <property type="project" value="TreeGrafter"/>
</dbReference>
<dbReference type="InterPro" id="IPR036187">
    <property type="entry name" value="DNA_mismatch_repair_MutS_sf"/>
</dbReference>
<dbReference type="Gene3D" id="1.10.1420.10">
    <property type="match status" value="1"/>
</dbReference>
<protein>
    <submittedName>
        <fullName evidence="3">MutS protein homolog 5 (Trinotate prediction)</fullName>
    </submittedName>
</protein>
<dbReference type="GO" id="GO:0051026">
    <property type="term" value="P:chiasma assembly"/>
    <property type="evidence" value="ECO:0007669"/>
    <property type="project" value="TreeGrafter"/>
</dbReference>
<evidence type="ECO:0000259" key="2">
    <source>
        <dbReference type="Pfam" id="PF05192"/>
    </source>
</evidence>
<dbReference type="InterPro" id="IPR007696">
    <property type="entry name" value="DNA_mismatch_repair_MutS_core"/>
</dbReference>
<dbReference type="AlphaFoldDB" id="A0A6B2G029"/>
<dbReference type="SUPFAM" id="SSF48334">
    <property type="entry name" value="DNA repair protein MutS, domain III"/>
    <property type="match status" value="1"/>
</dbReference>
<dbReference type="EMBL" id="GHBR01002607">
    <property type="protein sequence ID" value="NDJ97324.1"/>
    <property type="molecule type" value="Transcribed_RNA"/>
</dbReference>
<reference evidence="3" key="1">
    <citation type="submission" date="2018-11" db="EMBL/GenBank/DDBJ databases">
        <title>Myxobolus squamalis genome and transcriptome.</title>
        <authorList>
            <person name="Yahalomi D."/>
            <person name="Atkinson S.D."/>
            <person name="Neuhof M."/>
            <person name="Chang E.S."/>
            <person name="Philippe H."/>
            <person name="Cartwright P."/>
            <person name="Bartholomew J.L."/>
            <person name="Huchon D."/>
        </authorList>
    </citation>
    <scope>NUCLEOTIDE SEQUENCE</scope>
    <source>
        <strain evidence="3">71B08</strain>
        <tissue evidence="3">Whole</tissue>
    </source>
</reference>
<dbReference type="InterPro" id="IPR045076">
    <property type="entry name" value="MutS"/>
</dbReference>
<dbReference type="GO" id="GO:0006298">
    <property type="term" value="P:mismatch repair"/>
    <property type="evidence" value="ECO:0007669"/>
    <property type="project" value="InterPro"/>
</dbReference>
<dbReference type="Pfam" id="PF05192">
    <property type="entry name" value="MutS_III"/>
    <property type="match status" value="1"/>
</dbReference>